<dbReference type="InterPro" id="IPR014030">
    <property type="entry name" value="Ketoacyl_synth_N"/>
</dbReference>
<reference evidence="2 3" key="1">
    <citation type="submission" date="2015-05" db="EMBL/GenBank/DDBJ databases">
        <authorList>
            <person name="Tang B."/>
            <person name="Yu Y."/>
        </authorList>
    </citation>
    <scope>NUCLEOTIDE SEQUENCE [LARGE SCALE GENOMIC DNA]</scope>
    <source>
        <strain evidence="2 3">DSM 7029</strain>
    </source>
</reference>
<sequence>MSAVSVKLLGIGLIGPGLTGWAAAREVLAGQTAHLSAPTAVPSPQRLPAAERRRAGVAIKVAMAAAEEACADAGLAPQTLPTVFTSSSGDGVNCHTLCEALAGSDRLISPTRFTNSVHNAAAGYWHIGVAGQAPSTSLCAYDASFGAGLVEAVTQVRQHATPLLLVASDTPYPEPLQSARPLPDSFGLGLVFGPADGAGLTLSVNLVPANPATRPTPCADPGLEAMRRALPSARALPLLEAVARGGAVEQVVLLEYQASLHLRVEISGQGPT</sequence>
<organism evidence="2 3">
    <name type="scientific">Caldimonas brevitalea</name>
    <dbReference type="NCBI Taxonomy" id="413882"/>
    <lineage>
        <taxon>Bacteria</taxon>
        <taxon>Pseudomonadati</taxon>
        <taxon>Pseudomonadota</taxon>
        <taxon>Betaproteobacteria</taxon>
        <taxon>Burkholderiales</taxon>
        <taxon>Sphaerotilaceae</taxon>
        <taxon>Caldimonas</taxon>
    </lineage>
</organism>
<gene>
    <name evidence="2" type="ORF">AAW51_3784</name>
</gene>
<dbReference type="GO" id="GO:0016746">
    <property type="term" value="F:acyltransferase activity"/>
    <property type="evidence" value="ECO:0007669"/>
    <property type="project" value="InterPro"/>
</dbReference>
<protein>
    <submittedName>
        <fullName evidence="2">3-oxoacyl-[ACP] synthase</fullName>
    </submittedName>
</protein>
<dbReference type="PATRIC" id="fig|413882.6.peg.3950"/>
<keyword evidence="3" id="KW-1185">Reference proteome</keyword>
<dbReference type="SUPFAM" id="SSF53901">
    <property type="entry name" value="Thiolase-like"/>
    <property type="match status" value="1"/>
</dbReference>
<dbReference type="InterPro" id="IPR016039">
    <property type="entry name" value="Thiolase-like"/>
</dbReference>
<name>A0A0G3BVB0_9BURK</name>
<dbReference type="OrthoDB" id="9798676at2"/>
<proteinExistence type="predicted"/>
<feature type="domain" description="Beta-ketoacyl synthase-like N-terminal" evidence="1">
    <location>
        <begin position="37"/>
        <end position="203"/>
    </location>
</feature>
<dbReference type="EMBL" id="CP011371">
    <property type="protein sequence ID" value="AKJ30475.1"/>
    <property type="molecule type" value="Genomic_DNA"/>
</dbReference>
<dbReference type="Proteomes" id="UP000035352">
    <property type="component" value="Chromosome"/>
</dbReference>
<evidence type="ECO:0000313" key="2">
    <source>
        <dbReference type="EMBL" id="AKJ30475.1"/>
    </source>
</evidence>
<accession>A0A0G3BVB0</accession>
<dbReference type="AlphaFoldDB" id="A0A0G3BVB0"/>
<dbReference type="STRING" id="413882.AAW51_3784"/>
<dbReference type="RefSeq" id="WP_047195840.1">
    <property type="nucleotide sequence ID" value="NZ_CP011371.1"/>
</dbReference>
<dbReference type="Pfam" id="PF13723">
    <property type="entry name" value="Ketoacyl-synt_2"/>
    <property type="match status" value="1"/>
</dbReference>
<dbReference type="KEGG" id="pbh:AAW51_3784"/>
<dbReference type="Gene3D" id="3.40.47.10">
    <property type="match status" value="1"/>
</dbReference>
<evidence type="ECO:0000259" key="1">
    <source>
        <dbReference type="Pfam" id="PF13723"/>
    </source>
</evidence>
<evidence type="ECO:0000313" key="3">
    <source>
        <dbReference type="Proteomes" id="UP000035352"/>
    </source>
</evidence>